<name>A0AAD9J361_9ANNE</name>
<feature type="transmembrane region" description="Helical" evidence="1">
    <location>
        <begin position="40"/>
        <end position="62"/>
    </location>
</feature>
<dbReference type="Proteomes" id="UP001208570">
    <property type="component" value="Unassembled WGS sequence"/>
</dbReference>
<protein>
    <submittedName>
        <fullName evidence="2">Uncharacterized protein</fullName>
    </submittedName>
</protein>
<reference evidence="2" key="1">
    <citation type="journal article" date="2023" name="Mol. Biol. Evol.">
        <title>Third-Generation Sequencing Reveals the Adaptive Role of the Epigenome in Three Deep-Sea Polychaetes.</title>
        <authorList>
            <person name="Perez M."/>
            <person name="Aroh O."/>
            <person name="Sun Y."/>
            <person name="Lan Y."/>
            <person name="Juniper S.K."/>
            <person name="Young C.R."/>
            <person name="Angers B."/>
            <person name="Qian P.Y."/>
        </authorList>
    </citation>
    <scope>NUCLEOTIDE SEQUENCE</scope>
    <source>
        <strain evidence="2">P08H-3</strain>
    </source>
</reference>
<keyword evidence="1" id="KW-0812">Transmembrane</keyword>
<keyword evidence="3" id="KW-1185">Reference proteome</keyword>
<evidence type="ECO:0000313" key="2">
    <source>
        <dbReference type="EMBL" id="KAK2145125.1"/>
    </source>
</evidence>
<evidence type="ECO:0000313" key="3">
    <source>
        <dbReference type="Proteomes" id="UP001208570"/>
    </source>
</evidence>
<organism evidence="2 3">
    <name type="scientific">Paralvinella palmiformis</name>
    <dbReference type="NCBI Taxonomy" id="53620"/>
    <lineage>
        <taxon>Eukaryota</taxon>
        <taxon>Metazoa</taxon>
        <taxon>Spiralia</taxon>
        <taxon>Lophotrochozoa</taxon>
        <taxon>Annelida</taxon>
        <taxon>Polychaeta</taxon>
        <taxon>Sedentaria</taxon>
        <taxon>Canalipalpata</taxon>
        <taxon>Terebellida</taxon>
        <taxon>Terebelliformia</taxon>
        <taxon>Alvinellidae</taxon>
        <taxon>Paralvinella</taxon>
    </lineage>
</organism>
<evidence type="ECO:0000256" key="1">
    <source>
        <dbReference type="SAM" id="Phobius"/>
    </source>
</evidence>
<dbReference type="EMBL" id="JAODUP010000701">
    <property type="protein sequence ID" value="KAK2145125.1"/>
    <property type="molecule type" value="Genomic_DNA"/>
</dbReference>
<accession>A0AAD9J361</accession>
<comment type="caution">
    <text evidence="2">The sequence shown here is derived from an EMBL/GenBank/DDBJ whole genome shotgun (WGS) entry which is preliminary data.</text>
</comment>
<sequence length="73" mass="8356">MDILSLSFESLKAGLLMATSFCIAASFFDRDLSFIVNGSITFLKFCFLFKVFLFFLLLKIFLQVIFLHSSARN</sequence>
<proteinExistence type="predicted"/>
<feature type="transmembrane region" description="Helical" evidence="1">
    <location>
        <begin position="12"/>
        <end position="28"/>
    </location>
</feature>
<keyword evidence="1" id="KW-0472">Membrane</keyword>
<dbReference type="AlphaFoldDB" id="A0AAD9J361"/>
<gene>
    <name evidence="2" type="ORF">LSH36_701g02026</name>
</gene>
<keyword evidence="1" id="KW-1133">Transmembrane helix</keyword>